<evidence type="ECO:0000256" key="1">
    <source>
        <dbReference type="SAM" id="MobiDB-lite"/>
    </source>
</evidence>
<feature type="region of interest" description="Disordered" evidence="1">
    <location>
        <begin position="227"/>
        <end position="265"/>
    </location>
</feature>
<comment type="caution">
    <text evidence="3">The sequence shown here is derived from an EMBL/GenBank/DDBJ whole genome shotgun (WGS) entry which is preliminary data.</text>
</comment>
<feature type="transmembrane region" description="Helical" evidence="2">
    <location>
        <begin position="109"/>
        <end position="128"/>
    </location>
</feature>
<protein>
    <submittedName>
        <fullName evidence="3">Uncharacterized protein</fullName>
    </submittedName>
</protein>
<dbReference type="EMBL" id="BPWL01000002">
    <property type="protein sequence ID" value="GJJ07871.1"/>
    <property type="molecule type" value="Genomic_DNA"/>
</dbReference>
<name>A0AAV5A4A8_9AGAM</name>
<keyword evidence="4" id="KW-1185">Reference proteome</keyword>
<accession>A0AAV5A4A8</accession>
<evidence type="ECO:0000313" key="4">
    <source>
        <dbReference type="Proteomes" id="UP001050691"/>
    </source>
</evidence>
<dbReference type="Proteomes" id="UP001050691">
    <property type="component" value="Unassembled WGS sequence"/>
</dbReference>
<feature type="transmembrane region" description="Helical" evidence="2">
    <location>
        <begin position="67"/>
        <end position="89"/>
    </location>
</feature>
<gene>
    <name evidence="3" type="ORF">Clacol_002077</name>
</gene>
<proteinExistence type="predicted"/>
<evidence type="ECO:0000313" key="3">
    <source>
        <dbReference type="EMBL" id="GJJ07871.1"/>
    </source>
</evidence>
<keyword evidence="2" id="KW-0472">Membrane</keyword>
<evidence type="ECO:0000256" key="2">
    <source>
        <dbReference type="SAM" id="Phobius"/>
    </source>
</evidence>
<dbReference type="AlphaFoldDB" id="A0AAV5A4A8"/>
<keyword evidence="2" id="KW-0812">Transmembrane</keyword>
<reference evidence="3" key="1">
    <citation type="submission" date="2021-10" db="EMBL/GenBank/DDBJ databases">
        <title>De novo Genome Assembly of Clathrus columnatus (Basidiomycota, Fungi) Using Illumina and Nanopore Sequence Data.</title>
        <authorList>
            <person name="Ogiso-Tanaka E."/>
            <person name="Itagaki H."/>
            <person name="Hosoya T."/>
            <person name="Hosaka K."/>
        </authorList>
    </citation>
    <scope>NUCLEOTIDE SEQUENCE</scope>
    <source>
        <strain evidence="3">MO-923</strain>
    </source>
</reference>
<sequence length="265" mass="29250">MANEHSLTKLVPQQHILVHHHLYHSANLTSLGVGFTILLDTIGTLDLIGLQGLLGIRLYAIYGGNKYILGILLFLYALGVGTSIALVSVKLPTENDVSPLYYRGASINLTQSLAIIIFDTVVFLGTIVKTYGTWKLQREVGSKNRSVTDIILRQELRELHEAQVDKVTLPTLAWSVEGARQGAHYVHETIIAEAAGDLGSYDDEDSPIEDDEFMLVTDHLSTITSRRSDLESGSLSMDDDMPSRSSRSLRRLTHGSFTTRSDDNL</sequence>
<keyword evidence="2" id="KW-1133">Transmembrane helix</keyword>
<organism evidence="3 4">
    <name type="scientific">Clathrus columnatus</name>
    <dbReference type="NCBI Taxonomy" id="1419009"/>
    <lineage>
        <taxon>Eukaryota</taxon>
        <taxon>Fungi</taxon>
        <taxon>Dikarya</taxon>
        <taxon>Basidiomycota</taxon>
        <taxon>Agaricomycotina</taxon>
        <taxon>Agaricomycetes</taxon>
        <taxon>Phallomycetidae</taxon>
        <taxon>Phallales</taxon>
        <taxon>Clathraceae</taxon>
        <taxon>Clathrus</taxon>
    </lineage>
</organism>
<feature type="transmembrane region" description="Helical" evidence="2">
    <location>
        <begin position="31"/>
        <end position="55"/>
    </location>
</feature>